<gene>
    <name evidence="1" type="ORF">PALI_a1862</name>
</gene>
<evidence type="ECO:0000313" key="2">
    <source>
        <dbReference type="Proteomes" id="UP000648482"/>
    </source>
</evidence>
<organism evidence="1 2">
    <name type="scientific">Pseudoalteromonas aliena SW19</name>
    <dbReference type="NCBI Taxonomy" id="1314866"/>
    <lineage>
        <taxon>Bacteria</taxon>
        <taxon>Pseudomonadati</taxon>
        <taxon>Pseudomonadota</taxon>
        <taxon>Gammaproteobacteria</taxon>
        <taxon>Alteromonadales</taxon>
        <taxon>Pseudoalteromonadaceae</taxon>
        <taxon>Pseudoalteromonas</taxon>
    </lineage>
</organism>
<accession>A0ABR9DY24</accession>
<reference evidence="1 2" key="1">
    <citation type="submission" date="2015-06" db="EMBL/GenBank/DDBJ databases">
        <title>Genome sequence of Pseudoalteromonas aliena.</title>
        <authorList>
            <person name="Xie B.-B."/>
            <person name="Rong J.-C."/>
            <person name="Qin Q.-L."/>
            <person name="Zhang Y.-Z."/>
        </authorList>
    </citation>
    <scope>NUCLEOTIDE SEQUENCE [LARGE SCALE GENOMIC DNA]</scope>
    <source>
        <strain evidence="1 2">SW19</strain>
    </source>
</reference>
<comment type="caution">
    <text evidence="1">The sequence shown here is derived from an EMBL/GenBank/DDBJ whole genome shotgun (WGS) entry which is preliminary data.</text>
</comment>
<sequence>MFFTFSGYIVGFYRGFTSLENITWVTPFSDALNSITPSGVSI</sequence>
<protein>
    <submittedName>
        <fullName evidence="1">Uncharacterized protein</fullName>
    </submittedName>
</protein>
<keyword evidence="2" id="KW-1185">Reference proteome</keyword>
<proteinExistence type="predicted"/>
<name>A0ABR9DY24_9GAMM</name>
<evidence type="ECO:0000313" key="1">
    <source>
        <dbReference type="EMBL" id="MBE0358570.1"/>
    </source>
</evidence>
<dbReference type="EMBL" id="AQGU01000022">
    <property type="protein sequence ID" value="MBE0358570.1"/>
    <property type="molecule type" value="Genomic_DNA"/>
</dbReference>
<dbReference type="Proteomes" id="UP000648482">
    <property type="component" value="Unassembled WGS sequence"/>
</dbReference>